<dbReference type="RefSeq" id="XP_037878469.1">
    <property type="nucleotide sequence ID" value="XM_038022615.1"/>
</dbReference>
<dbReference type="OrthoDB" id="347598at2759"/>
<reference evidence="2" key="1">
    <citation type="submission" date="2013-10" db="EMBL/GenBank/DDBJ databases">
        <title>Genomic analysis of the causative agents of coccidiosis in chickens.</title>
        <authorList>
            <person name="Reid A.J."/>
            <person name="Blake D."/>
            <person name="Billington K."/>
            <person name="Browne H."/>
            <person name="Dunn M."/>
            <person name="Hung S."/>
            <person name="Kawahara F."/>
            <person name="Miranda-Saavedra D."/>
            <person name="Mourier T."/>
            <person name="Nagra H."/>
            <person name="Otto T.D."/>
            <person name="Rawlings N."/>
            <person name="Sanchez A."/>
            <person name="Sanders M."/>
            <person name="Subramaniam C."/>
            <person name="Tay Y."/>
            <person name="Dear P."/>
            <person name="Doerig C."/>
            <person name="Gruber A."/>
            <person name="Parkinson J."/>
            <person name="Shirley M."/>
            <person name="Wan K.L."/>
            <person name="Berriman M."/>
            <person name="Tomley F."/>
            <person name="Pain A."/>
        </authorList>
    </citation>
    <scope>NUCLEOTIDE SEQUENCE [LARGE SCALE GENOMIC DNA]</scope>
    <source>
        <strain evidence="2">Houghton</strain>
    </source>
</reference>
<dbReference type="Proteomes" id="UP000030744">
    <property type="component" value="Unassembled WGS sequence"/>
</dbReference>
<feature type="compositionally biased region" description="Low complexity" evidence="1">
    <location>
        <begin position="306"/>
        <end position="334"/>
    </location>
</feature>
<evidence type="ECO:0000256" key="1">
    <source>
        <dbReference type="SAM" id="MobiDB-lite"/>
    </source>
</evidence>
<dbReference type="GO" id="GO:0031146">
    <property type="term" value="P:SCF-dependent proteasomal ubiquitin-dependent protein catabolic process"/>
    <property type="evidence" value="ECO:0007669"/>
    <property type="project" value="TreeGrafter"/>
</dbReference>
<reference evidence="2" key="2">
    <citation type="submission" date="2013-10" db="EMBL/GenBank/DDBJ databases">
        <authorList>
            <person name="Aslett M."/>
        </authorList>
    </citation>
    <scope>NUCLEOTIDE SEQUENCE [LARGE SCALE GENOMIC DNA]</scope>
    <source>
        <strain evidence="2">Houghton</strain>
    </source>
</reference>
<dbReference type="VEuPathDB" id="ToxoDB:EMH_0009490"/>
<name>U6KDR7_9EIME</name>
<feature type="compositionally biased region" description="Polar residues" evidence="1">
    <location>
        <begin position="61"/>
        <end position="71"/>
    </location>
</feature>
<keyword evidence="3" id="KW-1185">Reference proteome</keyword>
<dbReference type="InterPro" id="IPR032675">
    <property type="entry name" value="LRR_dom_sf"/>
</dbReference>
<protein>
    <submittedName>
        <fullName evidence="2">Chromosome II, complete genome, related</fullName>
    </submittedName>
</protein>
<feature type="region of interest" description="Disordered" evidence="1">
    <location>
        <begin position="152"/>
        <end position="186"/>
    </location>
</feature>
<feature type="region of interest" description="Disordered" evidence="1">
    <location>
        <begin position="270"/>
        <end position="338"/>
    </location>
</feature>
<proteinExistence type="predicted"/>
<feature type="region of interest" description="Disordered" evidence="1">
    <location>
        <begin position="1"/>
        <end position="127"/>
    </location>
</feature>
<dbReference type="PANTHER" id="PTHR13318">
    <property type="entry name" value="PARTNER OF PAIRED, ISOFORM B-RELATED"/>
    <property type="match status" value="1"/>
</dbReference>
<sequence length="758" mass="79515">MQWSAPCGGAAAAAEASSVPSQEAPVDASAPAVSATIGGVPVSSCSSSLQQRSKRALLTGGSASRGNSSSKGPPISAEALRRFFGLKEPSVCSGDQKGGQLRTEKRQPLGPPAPGDPSNSTRVFPASCRDAGAPTAYAAAAAADADSTIAANEDAAAHATPKRAPSAANTSERGPETTPLGSGDAGGAVCWRLKRPLRSCGSTSLSSKLRCTASSTSHHAAAVAPARGSSSNSKPLASTDYGWMGLKYTTAAAALQQTRTLSSRAAAAASTAAPAAPTAAARNASRSDGTPEVAVGGTSGRKNAHSVADPKPAPAAAAAAAAASSAGSSRTAAARQTRPWAELPDPLVLQVLDFGGREISMTCRRFAALIRRQRRVLRFSGDASTASSAEALIRAIMSSPSLRLLEITAGGGLSASQMERLSRARSSALPQKLQVLVMRRCNKMSDKSLRTLLLRLRDLRCVDLRDCFSLTDEALLTLGFLPRLERVALGLTAGARGCCRLTCRALKALLTPQRQEQQQQKQQQKQQHQQQQGQGQTQQRPPDQAEEGCIAPIKFLSLARCSEMKDFTVLANAKATLEFLDLRGTAIDDSSAHVFAELHNLQVLVLADTAVTTTTVSAVVDGCPKLQMLDLSCTGPVSRDCLFRLAFSLPSISRLKLSHTAAIDDVLLAHLLAELPLLRFLDVSHCWRVTSAFCDAHFIVASGKQLKRLGLFGCNVERQRVEAALIVAGATNARLSLHNEMALFEMPRVYATMKGLDI</sequence>
<dbReference type="AlphaFoldDB" id="U6KDR7"/>
<feature type="compositionally biased region" description="Low complexity" evidence="1">
    <location>
        <begin position="1"/>
        <end position="35"/>
    </location>
</feature>
<gene>
    <name evidence="2" type="ORF">EMH_0009490</name>
</gene>
<dbReference type="SUPFAM" id="SSF52047">
    <property type="entry name" value="RNI-like"/>
    <property type="match status" value="1"/>
</dbReference>
<organism evidence="2 3">
    <name type="scientific">Eimeria mitis</name>
    <dbReference type="NCBI Taxonomy" id="44415"/>
    <lineage>
        <taxon>Eukaryota</taxon>
        <taxon>Sar</taxon>
        <taxon>Alveolata</taxon>
        <taxon>Apicomplexa</taxon>
        <taxon>Conoidasida</taxon>
        <taxon>Coccidia</taxon>
        <taxon>Eucoccidiorida</taxon>
        <taxon>Eimeriorina</taxon>
        <taxon>Eimeriidae</taxon>
        <taxon>Eimeria</taxon>
    </lineage>
</organism>
<feature type="region of interest" description="Disordered" evidence="1">
    <location>
        <begin position="517"/>
        <end position="544"/>
    </location>
</feature>
<feature type="compositionally biased region" description="Low complexity" evidence="1">
    <location>
        <begin position="270"/>
        <end position="287"/>
    </location>
</feature>
<feature type="compositionally biased region" description="Low complexity" evidence="1">
    <location>
        <begin position="517"/>
        <end position="540"/>
    </location>
</feature>
<dbReference type="GeneID" id="60403774"/>
<evidence type="ECO:0000313" key="2">
    <source>
        <dbReference type="EMBL" id="CDJ36180.1"/>
    </source>
</evidence>
<evidence type="ECO:0000313" key="3">
    <source>
        <dbReference type="Proteomes" id="UP000030744"/>
    </source>
</evidence>
<dbReference type="Gene3D" id="3.80.10.10">
    <property type="entry name" value="Ribonuclease Inhibitor"/>
    <property type="match status" value="2"/>
</dbReference>
<dbReference type="EMBL" id="HG735603">
    <property type="protein sequence ID" value="CDJ36180.1"/>
    <property type="molecule type" value="Genomic_DNA"/>
</dbReference>
<dbReference type="GO" id="GO:0019005">
    <property type="term" value="C:SCF ubiquitin ligase complex"/>
    <property type="evidence" value="ECO:0007669"/>
    <property type="project" value="TreeGrafter"/>
</dbReference>
<accession>U6KDR7</accession>